<proteinExistence type="predicted"/>
<reference evidence="3" key="1">
    <citation type="submission" date="2011-07" db="EMBL/GenBank/DDBJ databases">
        <authorList>
            <consortium name="Caenorhabditis brenneri Sequencing and Analysis Consortium"/>
            <person name="Wilson R.K."/>
        </authorList>
    </citation>
    <scope>NUCLEOTIDE SEQUENCE [LARGE SCALE GENOMIC DNA]</scope>
    <source>
        <strain evidence="3">PB2801</strain>
    </source>
</reference>
<keyword evidence="3" id="KW-1185">Reference proteome</keyword>
<organism evidence="3">
    <name type="scientific">Caenorhabditis brenneri</name>
    <name type="common">Nematode worm</name>
    <dbReference type="NCBI Taxonomy" id="135651"/>
    <lineage>
        <taxon>Eukaryota</taxon>
        <taxon>Metazoa</taxon>
        <taxon>Ecdysozoa</taxon>
        <taxon>Nematoda</taxon>
        <taxon>Chromadorea</taxon>
        <taxon>Rhabditida</taxon>
        <taxon>Rhabditina</taxon>
        <taxon>Rhabditomorpha</taxon>
        <taxon>Rhabditoidea</taxon>
        <taxon>Rhabditidae</taxon>
        <taxon>Peloderinae</taxon>
        <taxon>Caenorhabditis</taxon>
    </lineage>
</organism>
<feature type="region of interest" description="Disordered" evidence="1">
    <location>
        <begin position="183"/>
        <end position="220"/>
    </location>
</feature>
<feature type="compositionally biased region" description="Polar residues" evidence="1">
    <location>
        <begin position="260"/>
        <end position="307"/>
    </location>
</feature>
<feature type="compositionally biased region" description="Basic and acidic residues" evidence="1">
    <location>
        <begin position="480"/>
        <end position="491"/>
    </location>
</feature>
<feature type="compositionally biased region" description="Low complexity" evidence="1">
    <location>
        <begin position="199"/>
        <end position="220"/>
    </location>
</feature>
<dbReference type="EMBL" id="GL379820">
    <property type="protein sequence ID" value="EGT47564.1"/>
    <property type="molecule type" value="Genomic_DNA"/>
</dbReference>
<evidence type="ECO:0000313" key="2">
    <source>
        <dbReference type="EMBL" id="EGT47564.1"/>
    </source>
</evidence>
<dbReference type="InParanoid" id="G0MYK5"/>
<feature type="compositionally biased region" description="Polar residues" evidence="1">
    <location>
        <begin position="329"/>
        <end position="346"/>
    </location>
</feature>
<gene>
    <name evidence="2" type="ORF">CAEBREN_01714</name>
</gene>
<feature type="region of interest" description="Disordered" evidence="1">
    <location>
        <begin position="465"/>
        <end position="491"/>
    </location>
</feature>
<accession>G0MYK5</accession>
<dbReference type="AlphaFoldDB" id="G0MYK5"/>
<evidence type="ECO:0000256" key="1">
    <source>
        <dbReference type="SAM" id="MobiDB-lite"/>
    </source>
</evidence>
<protein>
    <submittedName>
        <fullName evidence="2">Uncharacterized protein</fullName>
    </submittedName>
</protein>
<name>G0MYK5_CAEBE</name>
<feature type="region of interest" description="Disordered" evidence="1">
    <location>
        <begin position="248"/>
        <end position="346"/>
    </location>
</feature>
<sequence>MPNIDKQERNLEMDPKNKQSIVFSRWQLDYSCQTSEDSTHFSFQMGQKSTRPIENPPEVYSRLSTVHEEPGTVAPNSTRNIRTDSSINANSGSALSSIYDQVTNVVSAVASVARSTISSNSRSAILPISDHPIHTNSAIQHNNLSSLILDTNSDSTSIPTDNTINSSAHSSFNSIFGRPINTNSADVHPTRSPISCNVTTSNDENSTASSSNSTLSRSSTDINTISNTATSSLTDTAADSALNTYADTPININPVIGPVTRSSTNHTSRTAPYSRPNRVTSTENRSIRSSHSNQAHSSDNASSSLPGSSDHIASRSRSNRSSTHEASTRHIPSQSNTAPSTSSAWTEKVRTSVSGKWVTYTSVDPVSGCSFTFRTNARSNAGLEGLRIRENLYVAMSSKRRSGRIAKRKDEKRRIDKLAKKFYEEKIKEGIRHPNMSECLEEAKNYVPTEEELMESLQKKLKEYNQKGDECDSDDSLNSDSDRLTKEEIAEKKESSRKLDEWLENFKKNQVKLITQAEIQEGVNRRREAYLATLPSRGAADEFLSRTVLVYNEDLRDLTAKGPKGLPPVTRGIFQQCLQAMEELVPQDQFGRLGVLDYRATITRVDNQALTDRFNYFMVNTRFFRPPRETAAVFIKNKARRILYDHNIREVLHGPYGFQLTVRESVDAISHYYLSEFDTRNNRDDTNLTISIRGFVHACFVVSRRKGPFDCNPALQYVILGEQ</sequence>
<evidence type="ECO:0000313" key="3">
    <source>
        <dbReference type="Proteomes" id="UP000008068"/>
    </source>
</evidence>
<dbReference type="HOGENOM" id="CLU_382727_0_0_1"/>
<dbReference type="Proteomes" id="UP000008068">
    <property type="component" value="Unassembled WGS sequence"/>
</dbReference>